<protein>
    <submittedName>
        <fullName evidence="4">Arf-GAP with Rho-GAP domain, ANK repeat and PH domain-containing protein 2</fullName>
    </submittedName>
</protein>
<dbReference type="EMBL" id="BRZM01002772">
    <property type="protein sequence ID" value="GLD75198.1"/>
    <property type="molecule type" value="Genomic_DNA"/>
</dbReference>
<keyword evidence="5" id="KW-1185">Reference proteome</keyword>
<dbReference type="SUPFAM" id="SSF47769">
    <property type="entry name" value="SAM/Pointed domain"/>
    <property type="match status" value="1"/>
</dbReference>
<name>A0AAD3RN80_LATJO</name>
<proteinExistence type="predicted"/>
<dbReference type="Gene3D" id="1.10.150.50">
    <property type="entry name" value="Transcription Factor, Ets-1"/>
    <property type="match status" value="1"/>
</dbReference>
<dbReference type="PROSITE" id="PS50105">
    <property type="entry name" value="SAM_DOMAIN"/>
    <property type="match status" value="1"/>
</dbReference>
<dbReference type="InterPro" id="IPR052227">
    <property type="entry name" value="Arf-Rho-GAP_ANK-PH_domain"/>
</dbReference>
<evidence type="ECO:0000256" key="1">
    <source>
        <dbReference type="SAM" id="MobiDB-lite"/>
    </source>
</evidence>
<dbReference type="AlphaFoldDB" id="A0AAD3RN80"/>
<feature type="domain" description="SAM" evidence="3">
    <location>
        <begin position="6"/>
        <end position="70"/>
    </location>
</feature>
<feature type="compositionally biased region" description="Low complexity" evidence="1">
    <location>
        <begin position="167"/>
        <end position="181"/>
    </location>
</feature>
<comment type="caution">
    <text evidence="4">The sequence shown here is derived from an EMBL/GenBank/DDBJ whole genome shotgun (WGS) entry which is preliminary data.</text>
</comment>
<sequence>MLEPSEPSQEIAEWLSALRLSQYTSCFRKGGYQALEDCKDLTDERLLELKVLPTGHRRRILRSLEALGVKPQSGGEDEEEEEGGVKNGRRQRKPVPHPRHIFLKDRKRGTSCQHHQPKERREHDSEGSHTLPPGARLGTETEDRYVRPPQPAPRDPQNIRTSTSAHTCIPPSVTSSSSSESLCISEMPSDWEISSEDPSLSSTDSFPCSAEIPHPTVTEDHGGLQCEMVENSIYEAQPCFKASAGPRLTRSYRLRHRPVPEIPTQILSPLLDRSTLPAQATSPEHLTGCEGPTGANGIQKGYRFIRRCSVQPTPTPVARCLLPHILKRRQLHFKEPRFIAPHGETRSCTTTLKALRKRAYTPTSGQKCVFKSEFGRLKNGEQGQSGITPRMTGQRPQAPPSHSKALMLAPDQFSEQKGEVEVGRWEERGVRLALFASFSTCPCLTVQLEISPALPALGWAQEAGGMRELGQSGG</sequence>
<dbReference type="GO" id="GO:0005547">
    <property type="term" value="F:phosphatidylinositol-3,4,5-trisphosphate binding"/>
    <property type="evidence" value="ECO:0007669"/>
    <property type="project" value="TreeGrafter"/>
</dbReference>
<evidence type="ECO:0000259" key="2">
    <source>
        <dbReference type="PROSITE" id="PS50003"/>
    </source>
</evidence>
<evidence type="ECO:0000259" key="3">
    <source>
        <dbReference type="PROSITE" id="PS50105"/>
    </source>
</evidence>
<dbReference type="Proteomes" id="UP001279410">
    <property type="component" value="Unassembled WGS sequence"/>
</dbReference>
<dbReference type="GO" id="GO:0005737">
    <property type="term" value="C:cytoplasm"/>
    <property type="evidence" value="ECO:0007669"/>
    <property type="project" value="TreeGrafter"/>
</dbReference>
<dbReference type="InterPro" id="IPR013761">
    <property type="entry name" value="SAM/pointed_sf"/>
</dbReference>
<feature type="compositionally biased region" description="Basic residues" evidence="1">
    <location>
        <begin position="87"/>
        <end position="109"/>
    </location>
</feature>
<gene>
    <name evidence="4" type="ORF">AKAME5_002653100</name>
</gene>
<dbReference type="PANTHER" id="PTHR45899">
    <property type="entry name" value="RHO GTPASE ACTIVATING PROTEIN AT 15B, ISOFORM C"/>
    <property type="match status" value="1"/>
</dbReference>
<dbReference type="SMART" id="SM00454">
    <property type="entry name" value="SAM"/>
    <property type="match status" value="1"/>
</dbReference>
<reference evidence="4" key="1">
    <citation type="submission" date="2022-08" db="EMBL/GenBank/DDBJ databases">
        <title>Genome sequencing of akame (Lates japonicus).</title>
        <authorList>
            <person name="Hashiguchi Y."/>
            <person name="Takahashi H."/>
        </authorList>
    </citation>
    <scope>NUCLEOTIDE SEQUENCE</scope>
    <source>
        <strain evidence="4">Kochi</strain>
    </source>
</reference>
<feature type="region of interest" description="Disordered" evidence="1">
    <location>
        <begin position="70"/>
        <end position="181"/>
    </location>
</feature>
<accession>A0AAD3RN80</accession>
<dbReference type="Pfam" id="PF00536">
    <property type="entry name" value="SAM_1"/>
    <property type="match status" value="1"/>
</dbReference>
<dbReference type="PROSITE" id="PS50003">
    <property type="entry name" value="PH_DOMAIN"/>
    <property type="match status" value="1"/>
</dbReference>
<evidence type="ECO:0000313" key="4">
    <source>
        <dbReference type="EMBL" id="GLD75198.1"/>
    </source>
</evidence>
<dbReference type="InterPro" id="IPR001660">
    <property type="entry name" value="SAM"/>
</dbReference>
<dbReference type="GO" id="GO:0005096">
    <property type="term" value="F:GTPase activator activity"/>
    <property type="evidence" value="ECO:0007669"/>
    <property type="project" value="TreeGrafter"/>
</dbReference>
<dbReference type="PANTHER" id="PTHR45899:SF1">
    <property type="entry name" value="ARF-GAP WITH RHO-GAP DOMAIN, ANK REPEAT AND PH DOMAIN-CONTAINING PROTEIN 2"/>
    <property type="match status" value="1"/>
</dbReference>
<organism evidence="4 5">
    <name type="scientific">Lates japonicus</name>
    <name type="common">Japanese lates</name>
    <dbReference type="NCBI Taxonomy" id="270547"/>
    <lineage>
        <taxon>Eukaryota</taxon>
        <taxon>Metazoa</taxon>
        <taxon>Chordata</taxon>
        <taxon>Craniata</taxon>
        <taxon>Vertebrata</taxon>
        <taxon>Euteleostomi</taxon>
        <taxon>Actinopterygii</taxon>
        <taxon>Neopterygii</taxon>
        <taxon>Teleostei</taxon>
        <taxon>Neoteleostei</taxon>
        <taxon>Acanthomorphata</taxon>
        <taxon>Carangaria</taxon>
        <taxon>Carangaria incertae sedis</taxon>
        <taxon>Centropomidae</taxon>
        <taxon>Lates</taxon>
    </lineage>
</organism>
<feature type="region of interest" description="Disordered" evidence="1">
    <location>
        <begin position="379"/>
        <end position="403"/>
    </location>
</feature>
<evidence type="ECO:0000313" key="5">
    <source>
        <dbReference type="Proteomes" id="UP001279410"/>
    </source>
</evidence>
<dbReference type="InterPro" id="IPR001849">
    <property type="entry name" value="PH_domain"/>
</dbReference>
<feature type="domain" description="PH" evidence="2">
    <location>
        <begin position="1"/>
        <end position="23"/>
    </location>
</feature>